<accession>W4M8G8</accession>
<dbReference type="PANTHER" id="PTHR43582">
    <property type="entry name" value="LINEARMYCIN RESISTANCE ATP-BINDING PROTEIN LNRL"/>
    <property type="match status" value="1"/>
</dbReference>
<dbReference type="Pfam" id="PF00005">
    <property type="entry name" value="ABC_tran"/>
    <property type="match status" value="1"/>
</dbReference>
<dbReference type="Proteomes" id="UP000019140">
    <property type="component" value="Unassembled WGS sequence"/>
</dbReference>
<dbReference type="PROSITE" id="PS50893">
    <property type="entry name" value="ABC_TRANSPORTER_2"/>
    <property type="match status" value="1"/>
</dbReference>
<keyword evidence="5" id="KW-1185">Reference proteome</keyword>
<evidence type="ECO:0000313" key="4">
    <source>
        <dbReference type="EMBL" id="ETX06478.1"/>
    </source>
</evidence>
<dbReference type="EMBL" id="AZHX01000684">
    <property type="protein sequence ID" value="ETX06478.1"/>
    <property type="molecule type" value="Genomic_DNA"/>
</dbReference>
<dbReference type="SUPFAM" id="SSF52540">
    <property type="entry name" value="P-loop containing nucleoside triphosphate hydrolases"/>
    <property type="match status" value="1"/>
</dbReference>
<dbReference type="InterPro" id="IPR003593">
    <property type="entry name" value="AAA+_ATPase"/>
</dbReference>
<dbReference type="SMART" id="SM00382">
    <property type="entry name" value="AAA"/>
    <property type="match status" value="1"/>
</dbReference>
<name>W4M8G8_9BACT</name>
<gene>
    <name evidence="4" type="ORF">ETSY2_16835</name>
</gene>
<sequence length="316" mass="34951">MNGQQVAIRIDEVSHTYGERQALTGISLEVQQGEMFGLLGPNGGGKTTLFKILSTLMPITQGRISIFDDDLAHHASAIRTRLGVVFQHPSLDPKLTVFENLQHHGHLYGLWGNALRQRANAVLQRLGLLERRRDLVETLSGGLRRRVELAKALLHEPSILLLDEPSTGLDPGVRLDFTATLEELRDKHQVTVLLTTHILEEAGRCNRVGILHEGHLVALGTPDELKRQVGGDVVVIDSPDPEALRQRIAERFACEPVVVDGKVRIEIEQGHAFVRDVVEAFANAIQAVTFGKPTLADVFIHLTGHQLWARQEEIVA</sequence>
<dbReference type="PANTHER" id="PTHR43582:SF5">
    <property type="entry name" value="ABC TRANSPORTER"/>
    <property type="match status" value="1"/>
</dbReference>
<dbReference type="InterPro" id="IPR003439">
    <property type="entry name" value="ABC_transporter-like_ATP-bd"/>
</dbReference>
<dbReference type="HOGENOM" id="CLU_000604_1_2_7"/>
<dbReference type="GO" id="GO:0005524">
    <property type="term" value="F:ATP binding"/>
    <property type="evidence" value="ECO:0007669"/>
    <property type="project" value="UniProtKB-KW"/>
</dbReference>
<comment type="caution">
    <text evidence="4">The sequence shown here is derived from an EMBL/GenBank/DDBJ whole genome shotgun (WGS) entry which is preliminary data.</text>
</comment>
<dbReference type="Gene3D" id="3.40.50.300">
    <property type="entry name" value="P-loop containing nucleotide triphosphate hydrolases"/>
    <property type="match status" value="1"/>
</dbReference>
<keyword evidence="2 4" id="KW-0067">ATP-binding</keyword>
<evidence type="ECO:0000256" key="1">
    <source>
        <dbReference type="ARBA" id="ARBA00022741"/>
    </source>
</evidence>
<dbReference type="AlphaFoldDB" id="W4M8G8"/>
<evidence type="ECO:0000259" key="3">
    <source>
        <dbReference type="PROSITE" id="PS50893"/>
    </source>
</evidence>
<proteinExistence type="predicted"/>
<organism evidence="4 5">
    <name type="scientific">Candidatus Entotheonella gemina</name>
    <dbReference type="NCBI Taxonomy" id="1429439"/>
    <lineage>
        <taxon>Bacteria</taxon>
        <taxon>Pseudomonadati</taxon>
        <taxon>Nitrospinota/Tectimicrobiota group</taxon>
        <taxon>Candidatus Tectimicrobiota</taxon>
        <taxon>Candidatus Entotheonellia</taxon>
        <taxon>Candidatus Entotheonellales</taxon>
        <taxon>Candidatus Entotheonellaceae</taxon>
        <taxon>Candidatus Entotheonella</taxon>
    </lineage>
</organism>
<evidence type="ECO:0000256" key="2">
    <source>
        <dbReference type="ARBA" id="ARBA00022840"/>
    </source>
</evidence>
<feature type="domain" description="ABC transporter" evidence="3">
    <location>
        <begin position="8"/>
        <end position="238"/>
    </location>
</feature>
<reference evidence="4 5" key="1">
    <citation type="journal article" date="2014" name="Nature">
        <title>An environmental bacterial taxon with a large and distinct metabolic repertoire.</title>
        <authorList>
            <person name="Wilson M.C."/>
            <person name="Mori T."/>
            <person name="Ruckert C."/>
            <person name="Uria A.R."/>
            <person name="Helf M.J."/>
            <person name="Takada K."/>
            <person name="Gernert C."/>
            <person name="Steffens U.A."/>
            <person name="Heycke N."/>
            <person name="Schmitt S."/>
            <person name="Rinke C."/>
            <person name="Helfrich E.J."/>
            <person name="Brachmann A.O."/>
            <person name="Gurgui C."/>
            <person name="Wakimoto T."/>
            <person name="Kracht M."/>
            <person name="Crusemann M."/>
            <person name="Hentschel U."/>
            <person name="Abe I."/>
            <person name="Matsunaga S."/>
            <person name="Kalinowski J."/>
            <person name="Takeyama H."/>
            <person name="Piel J."/>
        </authorList>
    </citation>
    <scope>NUCLEOTIDE SEQUENCE [LARGE SCALE GENOMIC DNA]</scope>
    <source>
        <strain evidence="5">TSY2</strain>
    </source>
</reference>
<evidence type="ECO:0000313" key="5">
    <source>
        <dbReference type="Proteomes" id="UP000019140"/>
    </source>
</evidence>
<keyword evidence="1" id="KW-0547">Nucleotide-binding</keyword>
<dbReference type="InterPro" id="IPR027417">
    <property type="entry name" value="P-loop_NTPase"/>
</dbReference>
<protein>
    <submittedName>
        <fullName evidence="4">ABC transporter ATP-binding protein</fullName>
    </submittedName>
</protein>
<dbReference type="GO" id="GO:0016887">
    <property type="term" value="F:ATP hydrolysis activity"/>
    <property type="evidence" value="ECO:0007669"/>
    <property type="project" value="InterPro"/>
</dbReference>